<feature type="compositionally biased region" description="Basic and acidic residues" evidence="3">
    <location>
        <begin position="365"/>
        <end position="393"/>
    </location>
</feature>
<feature type="transmembrane region" description="Helical" evidence="4">
    <location>
        <begin position="23"/>
        <end position="51"/>
    </location>
</feature>
<evidence type="ECO:0000256" key="2">
    <source>
        <dbReference type="ARBA" id="ARBA00022840"/>
    </source>
</evidence>
<evidence type="ECO:0000313" key="8">
    <source>
        <dbReference type="Proteomes" id="UP001623349"/>
    </source>
</evidence>
<dbReference type="InterPro" id="IPR003892">
    <property type="entry name" value="CUE"/>
</dbReference>
<feature type="region of interest" description="Disordered" evidence="3">
    <location>
        <begin position="1141"/>
        <end position="1169"/>
    </location>
</feature>
<dbReference type="PANTHER" id="PTHR18934">
    <property type="entry name" value="ATP-DEPENDENT RNA HELICASE"/>
    <property type="match status" value="1"/>
</dbReference>
<dbReference type="SUPFAM" id="SSF52540">
    <property type="entry name" value="P-loop containing nucleoside triphosphate hydrolases"/>
    <property type="match status" value="1"/>
</dbReference>
<dbReference type="InterPro" id="IPR014001">
    <property type="entry name" value="Helicase_ATP-bd"/>
</dbReference>
<evidence type="ECO:0000256" key="1">
    <source>
        <dbReference type="ARBA" id="ARBA00022741"/>
    </source>
</evidence>
<dbReference type="SMART" id="SM00487">
    <property type="entry name" value="DEXDc"/>
    <property type="match status" value="1"/>
</dbReference>
<dbReference type="CDD" id="cd14420">
    <property type="entry name" value="CUE_AUP1"/>
    <property type="match status" value="1"/>
</dbReference>
<dbReference type="Pfam" id="PF04408">
    <property type="entry name" value="WHD_HA2"/>
    <property type="match status" value="1"/>
</dbReference>
<evidence type="ECO:0000256" key="3">
    <source>
        <dbReference type="SAM" id="MobiDB-lite"/>
    </source>
</evidence>
<keyword evidence="4" id="KW-0472">Membrane</keyword>
<evidence type="ECO:0000313" key="7">
    <source>
        <dbReference type="EMBL" id="GAB1290965.1"/>
    </source>
</evidence>
<keyword evidence="8" id="KW-1185">Reference proteome</keyword>
<dbReference type="GO" id="GO:0004386">
    <property type="term" value="F:helicase activity"/>
    <property type="evidence" value="ECO:0007669"/>
    <property type="project" value="UniProtKB-KW"/>
</dbReference>
<dbReference type="InterPro" id="IPR048056">
    <property type="entry name" value="AUP1_CUE"/>
</dbReference>
<dbReference type="Proteomes" id="UP001623349">
    <property type="component" value="Unassembled WGS sequence"/>
</dbReference>
<keyword evidence="2" id="KW-0067">ATP-binding</keyword>
<keyword evidence="7" id="KW-0378">Hydrolase</keyword>
<sequence>MEPPPAPGPERLFDSHRLPSDGFLLLALLLYAPVGLCLLVLRLFLGLHVFLVSCALPDSVLRRFVVRTMCAVLGLVARQEDSGLRDHRVRVLISNHVTPFDHNIVNLLTTCSTPLLNSPPSFVCWSRGFMEMDRRVELVESLKKFCASTRLPPTPLLLFPEEEATNGREGLLRFSSWPFSIQDVVQPLTLQVQRPLVSVTVWLHPIHRQLGEESEEFALRVQQVLVAKELGQVGTRLTPADKAEHMKRQRHPRLRPPPGVPSDVQLTTLAQRVKEVLPHVPLNVIQRDLARTGCVDLTITNLLEGAVAFMPEDVTEGSQSLPAASAPKFPSSGLVTPQPTALTFAKSSWARQESLQERKQALYEYARRDSERDRPRRLNEPKEQDGTQSRRTETGGSPHPANSRPDEWISCFFPLGPFPQMTTLLVTPAAHMGPCASHRSLLPSYKQAATMASGLAEESEPSPGESELAVNPFDGLPFSSCYYELLEQRRALPIWAARFLFLEHLESSPTGVVLVSGDPGSGKSTQIPQWCAEFALARGFQTGQVTVTQPYPLAAMSLASRVADEMDLTLGHEIGYSIPQEDCTGPNTMLRFCWDRLFLQEVASTRGPGAWSVLILDEAQERSVASDLLQGLLRDTRLRNLPGDPRVVVVTDPALEPKFQAFWGNSPIVRVPREPGGDPTLAYKDTAPTDLVEAACQAVLELCQREEAPGDVLVYLPSEEEISLCCEALSRELGVLAVPGPPPRVLPLHPGCRQAIQTVYEDTAVSVRKIVVTHWLADFSFSLPSIQHVIDSGLELRSVYSPWIRAESQVLRPISKCQAEARLLRARGFPPGSCLRLYSKSTLELEAPPLPHPKVCEENLSSLVLLLKRKQIAEPGEYHFLDLPAPEALMQALEDLDYLAALDDDGELSDLGVILSEFPLAPELAKALLASCEFNCVDEMLTLAAMLTDISIYGRRVLAPSVDTTVHWCFSRQDTAAPGFTRPPLCAEEAALRRALEHADGDHSSLIQVYDAFVQSGADEAWCRARGLDWEALCQACKLRAELLELMQRAELPLSQPAFGSEQNRRDLQKALLSGYFLKAGYRNRRTPAQPPTWVLYHSFSISKDNCLCIVSEIQPEMLVELAPQYFLSNLPPSESRDLLNQLREGTTEPSAAPGTSSPQEYGDGCVLQ</sequence>
<feature type="domain" description="CUE" evidence="5">
    <location>
        <begin position="265"/>
        <end position="307"/>
    </location>
</feature>
<dbReference type="SMART" id="SM00847">
    <property type="entry name" value="HA2"/>
    <property type="match status" value="1"/>
</dbReference>
<feature type="compositionally biased region" description="Polar residues" evidence="3">
    <location>
        <begin position="1144"/>
        <end position="1160"/>
    </location>
</feature>
<dbReference type="Pfam" id="PF02845">
    <property type="entry name" value="CUE"/>
    <property type="match status" value="1"/>
</dbReference>
<accession>A0ABQ0EV94</accession>
<dbReference type="Gene3D" id="1.20.120.1080">
    <property type="match status" value="1"/>
</dbReference>
<dbReference type="InterPro" id="IPR007502">
    <property type="entry name" value="Helicase-assoc_dom"/>
</dbReference>
<dbReference type="Gene3D" id="3.40.50.300">
    <property type="entry name" value="P-loop containing nucleotide triphosphate hydrolases"/>
    <property type="match status" value="2"/>
</dbReference>
<comment type="caution">
    <text evidence="7">The sequence shown here is derived from an EMBL/GenBank/DDBJ whole genome shotgun (WGS) entry which is preliminary data.</text>
</comment>
<dbReference type="InterPro" id="IPR048333">
    <property type="entry name" value="HA2_WH"/>
</dbReference>
<gene>
    <name evidence="7" type="ORF">APTSU1_000619500</name>
</gene>
<reference evidence="7 8" key="1">
    <citation type="submission" date="2024-08" db="EMBL/GenBank/DDBJ databases">
        <title>The draft genome of Apodemus speciosus.</title>
        <authorList>
            <person name="Nabeshima K."/>
            <person name="Suzuki S."/>
            <person name="Onuma M."/>
        </authorList>
    </citation>
    <scope>NUCLEOTIDE SEQUENCE [LARGE SCALE GENOMIC DNA]</scope>
    <source>
        <strain evidence="7">IB14-021</strain>
    </source>
</reference>
<organism evidence="7 8">
    <name type="scientific">Apodemus speciosus</name>
    <name type="common">Large Japanese field mouse</name>
    <dbReference type="NCBI Taxonomy" id="105296"/>
    <lineage>
        <taxon>Eukaryota</taxon>
        <taxon>Metazoa</taxon>
        <taxon>Chordata</taxon>
        <taxon>Craniata</taxon>
        <taxon>Vertebrata</taxon>
        <taxon>Euteleostomi</taxon>
        <taxon>Mammalia</taxon>
        <taxon>Eutheria</taxon>
        <taxon>Euarchontoglires</taxon>
        <taxon>Glires</taxon>
        <taxon>Rodentia</taxon>
        <taxon>Myomorpha</taxon>
        <taxon>Muroidea</taxon>
        <taxon>Muridae</taxon>
        <taxon>Murinae</taxon>
        <taxon>Apodemus</taxon>
    </lineage>
</organism>
<dbReference type="Pfam" id="PF21010">
    <property type="entry name" value="HA2_C"/>
    <property type="match status" value="1"/>
</dbReference>
<dbReference type="PROSITE" id="PS51192">
    <property type="entry name" value="HELICASE_ATP_BIND_1"/>
    <property type="match status" value="1"/>
</dbReference>
<name>A0ABQ0EV94_APOSI</name>
<evidence type="ECO:0000259" key="5">
    <source>
        <dbReference type="PROSITE" id="PS51140"/>
    </source>
</evidence>
<dbReference type="EMBL" id="BAAFST010000006">
    <property type="protein sequence ID" value="GAB1290965.1"/>
    <property type="molecule type" value="Genomic_DNA"/>
</dbReference>
<feature type="region of interest" description="Disordered" evidence="3">
    <location>
        <begin position="365"/>
        <end position="405"/>
    </location>
</feature>
<dbReference type="PANTHER" id="PTHR18934:SF108">
    <property type="entry name" value="ATP-DEPENDENT RNA HELICASE DQX1"/>
    <property type="match status" value="1"/>
</dbReference>
<dbReference type="PROSITE" id="PS51140">
    <property type="entry name" value="CUE"/>
    <property type="match status" value="1"/>
</dbReference>
<feature type="region of interest" description="Disordered" evidence="3">
    <location>
        <begin position="242"/>
        <end position="261"/>
    </location>
</feature>
<keyword evidence="4" id="KW-1133">Transmembrane helix</keyword>
<keyword evidence="4" id="KW-0812">Transmembrane</keyword>
<dbReference type="Gene3D" id="1.10.8.10">
    <property type="entry name" value="DNA helicase RuvA subunit, C-terminal domain"/>
    <property type="match status" value="1"/>
</dbReference>
<evidence type="ECO:0000259" key="6">
    <source>
        <dbReference type="PROSITE" id="PS51192"/>
    </source>
</evidence>
<keyword evidence="1" id="KW-0547">Nucleotide-binding</keyword>
<evidence type="ECO:0000256" key="4">
    <source>
        <dbReference type="SAM" id="Phobius"/>
    </source>
</evidence>
<proteinExistence type="predicted"/>
<dbReference type="InterPro" id="IPR027417">
    <property type="entry name" value="P-loop_NTPase"/>
</dbReference>
<feature type="domain" description="Helicase ATP-binding" evidence="6">
    <location>
        <begin position="504"/>
        <end position="672"/>
    </location>
</feature>
<protein>
    <submittedName>
        <fullName evidence="7">ATP-dependent RNA helicase DQX1</fullName>
    </submittedName>
</protein>
<dbReference type="CDD" id="cd18791">
    <property type="entry name" value="SF2_C_RHA"/>
    <property type="match status" value="1"/>
</dbReference>
<keyword evidence="7" id="KW-0347">Helicase</keyword>
<dbReference type="SMART" id="SM00546">
    <property type="entry name" value="CUE"/>
    <property type="match status" value="1"/>
</dbReference>